<evidence type="ECO:0000313" key="4">
    <source>
        <dbReference type="Proteomes" id="UP000242770"/>
    </source>
</evidence>
<feature type="region of interest" description="Disordered" evidence="2">
    <location>
        <begin position="1"/>
        <end position="36"/>
    </location>
</feature>
<feature type="coiled-coil region" evidence="1">
    <location>
        <begin position="39"/>
        <end position="66"/>
    </location>
</feature>
<reference evidence="4" key="1">
    <citation type="submission" date="2014-06" db="EMBL/GenBank/DDBJ databases">
        <authorList>
            <person name="Berkman P.J."/>
        </authorList>
    </citation>
    <scope>NUCLEOTIDE SEQUENCE [LARGE SCALE GENOMIC DNA]</scope>
</reference>
<keyword evidence="1" id="KW-0175">Coiled coil</keyword>
<evidence type="ECO:0000256" key="2">
    <source>
        <dbReference type="SAM" id="MobiDB-lite"/>
    </source>
</evidence>
<dbReference type="Proteomes" id="UP000242770">
    <property type="component" value="Unassembled WGS sequence"/>
</dbReference>
<gene>
    <name evidence="3" type="primary">SSCI39290.1</name>
</gene>
<protein>
    <submittedName>
        <fullName evidence="3">Uncharacterized protein</fullName>
    </submittedName>
</protein>
<evidence type="ECO:0000256" key="1">
    <source>
        <dbReference type="SAM" id="Coils"/>
    </source>
</evidence>
<accession>A0A0F7RY32</accession>
<sequence length="79" mass="8805">MLQHGAEASSHRGTFSRPAAVVPDLGPSSSSGIDLDLYLGDSERQRELKRQRVEELKEAAQEYYGEDFESWPHASITRG</sequence>
<keyword evidence="4" id="KW-1185">Reference proteome</keyword>
<feature type="non-terminal residue" evidence="3">
    <location>
        <position position="79"/>
    </location>
</feature>
<organism evidence="3 4">
    <name type="scientific">Sporisorium scitamineum</name>
    <dbReference type="NCBI Taxonomy" id="49012"/>
    <lineage>
        <taxon>Eukaryota</taxon>
        <taxon>Fungi</taxon>
        <taxon>Dikarya</taxon>
        <taxon>Basidiomycota</taxon>
        <taxon>Ustilaginomycotina</taxon>
        <taxon>Ustilaginomycetes</taxon>
        <taxon>Ustilaginales</taxon>
        <taxon>Ustilaginaceae</taxon>
        <taxon>Sporisorium</taxon>
    </lineage>
</organism>
<evidence type="ECO:0000313" key="3">
    <source>
        <dbReference type="EMBL" id="CDS00263.1"/>
    </source>
</evidence>
<dbReference type="EMBL" id="CCFA01002303">
    <property type="protein sequence ID" value="CDS00263.1"/>
    <property type="molecule type" value="Genomic_DNA"/>
</dbReference>
<name>A0A0F7RY32_9BASI</name>
<proteinExistence type="predicted"/>
<dbReference type="AlphaFoldDB" id="A0A0F7RY32"/>